<dbReference type="PANTHER" id="PTHR47163:SF2">
    <property type="entry name" value="SI:DKEY-17M8.2"/>
    <property type="match status" value="1"/>
</dbReference>
<comment type="caution">
    <text evidence="1">The sequence shown here is derived from an EMBL/GenBank/DDBJ whole genome shotgun (WGS) entry which is preliminary data.</text>
</comment>
<proteinExistence type="predicted"/>
<keyword evidence="2" id="KW-1185">Reference proteome</keyword>
<name>A0AAD4QZS8_9BILA</name>
<evidence type="ECO:0000313" key="1">
    <source>
        <dbReference type="EMBL" id="KAI1700716.1"/>
    </source>
</evidence>
<accession>A0AAD4QZS8</accession>
<organism evidence="1 2">
    <name type="scientific">Ditylenchus destructor</name>
    <dbReference type="NCBI Taxonomy" id="166010"/>
    <lineage>
        <taxon>Eukaryota</taxon>
        <taxon>Metazoa</taxon>
        <taxon>Ecdysozoa</taxon>
        <taxon>Nematoda</taxon>
        <taxon>Chromadorea</taxon>
        <taxon>Rhabditida</taxon>
        <taxon>Tylenchina</taxon>
        <taxon>Tylenchomorpha</taxon>
        <taxon>Sphaerularioidea</taxon>
        <taxon>Anguinidae</taxon>
        <taxon>Anguininae</taxon>
        <taxon>Ditylenchus</taxon>
    </lineage>
</organism>
<dbReference type="PANTHER" id="PTHR47163">
    <property type="entry name" value="DDE_TNP_IS1595 DOMAIN-CONTAINING PROTEIN"/>
    <property type="match status" value="1"/>
</dbReference>
<dbReference type="AlphaFoldDB" id="A0AAD4QZS8"/>
<dbReference type="Proteomes" id="UP001201812">
    <property type="component" value="Unassembled WGS sequence"/>
</dbReference>
<dbReference type="EMBL" id="JAKKPZ010000136">
    <property type="protein sequence ID" value="KAI1700716.1"/>
    <property type="molecule type" value="Genomic_DNA"/>
</dbReference>
<dbReference type="InterPro" id="IPR053164">
    <property type="entry name" value="IS1016-like_transposase"/>
</dbReference>
<reference evidence="1" key="1">
    <citation type="submission" date="2022-01" db="EMBL/GenBank/DDBJ databases">
        <title>Genome Sequence Resource for Two Populations of Ditylenchus destructor, the Migratory Endoparasitic Phytonematode.</title>
        <authorList>
            <person name="Zhang H."/>
            <person name="Lin R."/>
            <person name="Xie B."/>
        </authorList>
    </citation>
    <scope>NUCLEOTIDE SEQUENCE</scope>
    <source>
        <strain evidence="1">BazhouSP</strain>
    </source>
</reference>
<protein>
    <submittedName>
        <fullName evidence="1">Uncharacterized protein</fullName>
    </submittedName>
</protein>
<gene>
    <name evidence="1" type="ORF">DdX_16525</name>
</gene>
<evidence type="ECO:0000313" key="2">
    <source>
        <dbReference type="Proteomes" id="UP001201812"/>
    </source>
</evidence>
<sequence length="97" mass="11809">MEELKDFTLADLYDLPEGYQHYTVNHSENFVDPESGKHTQRIESEWQKFKMRHKKEYGTHRSVLLSYISDYVWRKKFGGNDVFYNLWCHINDLYNVK</sequence>